<dbReference type="PANTHER" id="PTHR43591">
    <property type="entry name" value="METHYLTRANSFERASE"/>
    <property type="match status" value="1"/>
</dbReference>
<feature type="domain" description="Methyltransferase type 11" evidence="1">
    <location>
        <begin position="54"/>
        <end position="145"/>
    </location>
</feature>
<name>A0A2S5R9B3_9PROT</name>
<protein>
    <recommendedName>
        <fullName evidence="1">Methyltransferase type 11 domain-containing protein</fullName>
    </recommendedName>
</protein>
<dbReference type="InterPro" id="IPR013216">
    <property type="entry name" value="Methyltransf_11"/>
</dbReference>
<reference evidence="2 3" key="1">
    <citation type="submission" date="2017-11" db="EMBL/GenBank/DDBJ databases">
        <title>Comparative genomic analysis of Holospora spp., intranuclear symbionts of paramecia.</title>
        <authorList>
            <person name="Garushyants S.K."/>
            <person name="Beliavskaya A."/>
            <person name="Malko D.B."/>
            <person name="Logacheva M.D."/>
            <person name="Rautian M.S."/>
            <person name="Gelfand M.S."/>
        </authorList>
    </citation>
    <scope>NUCLEOTIDE SEQUENCE [LARGE SCALE GENOMIC DNA]</scope>
    <source>
        <strain evidence="3">02AZ16</strain>
    </source>
</reference>
<dbReference type="SUPFAM" id="SSF53335">
    <property type="entry name" value="S-adenosyl-L-methionine-dependent methyltransferases"/>
    <property type="match status" value="1"/>
</dbReference>
<keyword evidence="3" id="KW-1185">Reference proteome</keyword>
<accession>A0A2S5R9B3</accession>
<proteinExistence type="predicted"/>
<dbReference type="Pfam" id="PF08241">
    <property type="entry name" value="Methyltransf_11"/>
    <property type="match status" value="1"/>
</dbReference>
<evidence type="ECO:0000259" key="1">
    <source>
        <dbReference type="Pfam" id="PF08241"/>
    </source>
</evidence>
<evidence type="ECO:0000313" key="3">
    <source>
        <dbReference type="Proteomes" id="UP000239425"/>
    </source>
</evidence>
<dbReference type="OrthoDB" id="5642573at2"/>
<dbReference type="CDD" id="cd02440">
    <property type="entry name" value="AdoMet_MTases"/>
    <property type="match status" value="1"/>
</dbReference>
<gene>
    <name evidence="2" type="ORF">HCUR_00696</name>
</gene>
<dbReference type="Proteomes" id="UP000239425">
    <property type="component" value="Unassembled WGS sequence"/>
</dbReference>
<organism evidence="2 3">
    <name type="scientific">Holospora curviuscula</name>
    <dbReference type="NCBI Taxonomy" id="1082868"/>
    <lineage>
        <taxon>Bacteria</taxon>
        <taxon>Pseudomonadati</taxon>
        <taxon>Pseudomonadota</taxon>
        <taxon>Alphaproteobacteria</taxon>
        <taxon>Holosporales</taxon>
        <taxon>Holosporaceae</taxon>
        <taxon>Holospora</taxon>
    </lineage>
</organism>
<dbReference type="EMBL" id="PHHC01000080">
    <property type="protein sequence ID" value="PPE03916.1"/>
    <property type="molecule type" value="Genomic_DNA"/>
</dbReference>
<dbReference type="InterPro" id="IPR029063">
    <property type="entry name" value="SAM-dependent_MTases_sf"/>
</dbReference>
<sequence>MTKNYDLKTVKGFGEEWARFDQSKLSDMERSNIFNQYFSIFPWEKLPKNAVGFDLGCGSGRWAPLVAPRVTELHCIDPSEKALEVARKALISFPNVYLHLTSVDAIPLSDGSMDFGYSLGVLHHVPNTFKGICSCSAKLKPGAPFLLYLYYALDNRPLWFRAIFFLTQGVRRTISKLPQGPKNFLCQVIAACLYYPLAKCSKILEKIGISVRNFPLSFYRDKSFFVMQTDALDRFGTRLEQRFTQGEIQNMMKAAGFTDIKFSNREPYWVAVGIKQ</sequence>
<comment type="caution">
    <text evidence="2">The sequence shown here is derived from an EMBL/GenBank/DDBJ whole genome shotgun (WGS) entry which is preliminary data.</text>
</comment>
<dbReference type="AlphaFoldDB" id="A0A2S5R9B3"/>
<evidence type="ECO:0000313" key="2">
    <source>
        <dbReference type="EMBL" id="PPE03916.1"/>
    </source>
</evidence>
<dbReference type="GO" id="GO:0008757">
    <property type="term" value="F:S-adenosylmethionine-dependent methyltransferase activity"/>
    <property type="evidence" value="ECO:0007669"/>
    <property type="project" value="InterPro"/>
</dbReference>
<dbReference type="Gene3D" id="3.40.50.150">
    <property type="entry name" value="Vaccinia Virus protein VP39"/>
    <property type="match status" value="1"/>
</dbReference>